<proteinExistence type="predicted"/>
<dbReference type="AlphaFoldDB" id="A0A4S9LNI7"/>
<dbReference type="GO" id="GO:0003824">
    <property type="term" value="F:catalytic activity"/>
    <property type="evidence" value="ECO:0007669"/>
    <property type="project" value="InterPro"/>
</dbReference>
<feature type="domain" description="Nucleoside phosphorylase" evidence="1">
    <location>
        <begin position="45"/>
        <end position="297"/>
    </location>
</feature>
<evidence type="ECO:0000313" key="3">
    <source>
        <dbReference type="Proteomes" id="UP000306584"/>
    </source>
</evidence>
<dbReference type="InterPro" id="IPR035994">
    <property type="entry name" value="Nucleoside_phosphorylase_sf"/>
</dbReference>
<dbReference type="Gene3D" id="3.40.50.1580">
    <property type="entry name" value="Nucleoside phosphorylase domain"/>
    <property type="match status" value="1"/>
</dbReference>
<name>A0A4S9LNI7_AURPU</name>
<dbReference type="PANTHER" id="PTHR46082">
    <property type="entry name" value="ATP/GTP-BINDING PROTEIN-RELATED"/>
    <property type="match status" value="1"/>
</dbReference>
<evidence type="ECO:0000313" key="2">
    <source>
        <dbReference type="EMBL" id="THY30732.1"/>
    </source>
</evidence>
<dbReference type="Pfam" id="PF01048">
    <property type="entry name" value="PNP_UDP_1"/>
    <property type="match status" value="1"/>
</dbReference>
<dbReference type="EMBL" id="QZBD01000082">
    <property type="protein sequence ID" value="THY30732.1"/>
    <property type="molecule type" value="Genomic_DNA"/>
</dbReference>
<gene>
    <name evidence="2" type="ORF">D6D01_03134</name>
</gene>
<comment type="caution">
    <text evidence="2">The sequence shown here is derived from an EMBL/GenBank/DDBJ whole genome shotgun (WGS) entry which is preliminary data.</text>
</comment>
<protein>
    <submittedName>
        <fullName evidence="2">WD40 repeat-like protein</fullName>
    </submittedName>
</protein>
<evidence type="ECO:0000259" key="1">
    <source>
        <dbReference type="Pfam" id="PF01048"/>
    </source>
</evidence>
<sequence length="353" mass="38662">MATAKKKLAHEDYVVGWICPMRVEYTAALLMLDDGHESLGQDVRDDNVYTLGEINEHNVVLATLPTTGNSPTARVITNMSRTFQRLRFYLLVGIGGGVPVKSDEGPVRLGDIVIGDNVIQHDRGKFEASGLERKGILAPPPQVLLAATTTLLTKWDTTDDDPLLKHLRRIDTSKRRLKRYQFPGRKRDHVYEPSYTHLVKGATCAEAKCDPSKRISRGPSDETLESQNVEQPDITVHRGTILSGETVMKNGAQRDAIAKPLDAICYECEAAGATSSVPCLVVRGISDYADSHKNDDWHGFGSAVAAAYARELFFHLPTDKVKECSVPLQGNIADIKEAVGLSNKGVAKLSEES</sequence>
<dbReference type="InterPro" id="IPR053137">
    <property type="entry name" value="NLR-like"/>
</dbReference>
<dbReference type="GO" id="GO:0009116">
    <property type="term" value="P:nucleoside metabolic process"/>
    <property type="evidence" value="ECO:0007669"/>
    <property type="project" value="InterPro"/>
</dbReference>
<accession>A0A4S9LNI7</accession>
<reference evidence="2 3" key="1">
    <citation type="submission" date="2018-10" db="EMBL/GenBank/DDBJ databases">
        <title>Fifty Aureobasidium pullulans genomes reveal a recombining polyextremotolerant generalist.</title>
        <authorList>
            <person name="Gostincar C."/>
            <person name="Turk M."/>
            <person name="Zajc J."/>
            <person name="Gunde-Cimerman N."/>
        </authorList>
    </citation>
    <scope>NUCLEOTIDE SEQUENCE [LARGE SCALE GENOMIC DNA]</scope>
    <source>
        <strain evidence="2 3">EXF-6604</strain>
    </source>
</reference>
<organism evidence="2 3">
    <name type="scientific">Aureobasidium pullulans</name>
    <name type="common">Black yeast</name>
    <name type="synonym">Pullularia pullulans</name>
    <dbReference type="NCBI Taxonomy" id="5580"/>
    <lineage>
        <taxon>Eukaryota</taxon>
        <taxon>Fungi</taxon>
        <taxon>Dikarya</taxon>
        <taxon>Ascomycota</taxon>
        <taxon>Pezizomycotina</taxon>
        <taxon>Dothideomycetes</taxon>
        <taxon>Dothideomycetidae</taxon>
        <taxon>Dothideales</taxon>
        <taxon>Saccotheciaceae</taxon>
        <taxon>Aureobasidium</taxon>
    </lineage>
</organism>
<dbReference type="SUPFAM" id="SSF53167">
    <property type="entry name" value="Purine and uridine phosphorylases"/>
    <property type="match status" value="1"/>
</dbReference>
<dbReference type="PANTHER" id="PTHR46082:SF11">
    <property type="entry name" value="AAA+ ATPASE DOMAIN-CONTAINING PROTEIN-RELATED"/>
    <property type="match status" value="1"/>
</dbReference>
<dbReference type="InterPro" id="IPR000845">
    <property type="entry name" value="Nucleoside_phosphorylase_d"/>
</dbReference>
<dbReference type="Proteomes" id="UP000306584">
    <property type="component" value="Unassembled WGS sequence"/>
</dbReference>